<comment type="caution">
    <text evidence="3">The sequence shown here is derived from an EMBL/GenBank/DDBJ whole genome shotgun (WGS) entry which is preliminary data.</text>
</comment>
<keyword evidence="1" id="KW-1133">Transmembrane helix</keyword>
<feature type="transmembrane region" description="Helical" evidence="1">
    <location>
        <begin position="12"/>
        <end position="41"/>
    </location>
</feature>
<dbReference type="Pfam" id="PF01569">
    <property type="entry name" value="PAP2"/>
    <property type="match status" value="1"/>
</dbReference>
<dbReference type="InterPro" id="IPR000326">
    <property type="entry name" value="PAP2/HPO"/>
</dbReference>
<protein>
    <submittedName>
        <fullName evidence="3">PAP2 superfamily protein</fullName>
    </submittedName>
</protein>
<reference evidence="3 4" key="1">
    <citation type="submission" date="2020-02" db="EMBL/GenBank/DDBJ databases">
        <authorList>
            <person name="Chaudhuri R."/>
        </authorList>
    </citation>
    <scope>NUCLEOTIDE SEQUENCE [LARGE SCALE GENOMIC DNA]</scope>
    <source>
        <strain evidence="3">SFB21</strain>
    </source>
</reference>
<evidence type="ECO:0000259" key="2">
    <source>
        <dbReference type="Pfam" id="PF01569"/>
    </source>
</evidence>
<keyword evidence="1" id="KW-0472">Membrane</keyword>
<gene>
    <name evidence="3" type="ORF">SFB21_3175</name>
</gene>
<dbReference type="InterPro" id="IPR036938">
    <property type="entry name" value="PAP2/HPO_sf"/>
</dbReference>
<dbReference type="AlphaFoldDB" id="A0A811GH30"/>
<proteinExistence type="predicted"/>
<dbReference type="SUPFAM" id="SSF48317">
    <property type="entry name" value="Acid phosphatase/Vanadium-dependent haloperoxidase"/>
    <property type="match status" value="1"/>
</dbReference>
<evidence type="ECO:0000313" key="4">
    <source>
        <dbReference type="Proteomes" id="UP000489961"/>
    </source>
</evidence>
<feature type="transmembrane region" description="Helical" evidence="1">
    <location>
        <begin position="143"/>
        <end position="162"/>
    </location>
</feature>
<feature type="transmembrane region" description="Helical" evidence="1">
    <location>
        <begin position="200"/>
        <end position="217"/>
    </location>
</feature>
<accession>A0A811GH30</accession>
<feature type="transmembrane region" description="Helical" evidence="1">
    <location>
        <begin position="94"/>
        <end position="111"/>
    </location>
</feature>
<feature type="transmembrane region" description="Helical" evidence="1">
    <location>
        <begin position="61"/>
        <end position="82"/>
    </location>
</feature>
<organism evidence="3 4">
    <name type="scientific">Acinetobacter bouvetii</name>
    <dbReference type="NCBI Taxonomy" id="202951"/>
    <lineage>
        <taxon>Bacteria</taxon>
        <taxon>Pseudomonadati</taxon>
        <taxon>Pseudomonadota</taxon>
        <taxon>Gammaproteobacteria</taxon>
        <taxon>Moraxellales</taxon>
        <taxon>Moraxellaceae</taxon>
        <taxon>Acinetobacter</taxon>
    </lineage>
</organism>
<dbReference type="CDD" id="cd03396">
    <property type="entry name" value="PAP2_like_6"/>
    <property type="match status" value="1"/>
</dbReference>
<dbReference type="Proteomes" id="UP000489961">
    <property type="component" value="Unassembled WGS sequence"/>
</dbReference>
<name>A0A811GH30_9GAMM</name>
<evidence type="ECO:0000313" key="3">
    <source>
        <dbReference type="EMBL" id="CAB1222821.1"/>
    </source>
</evidence>
<feature type="domain" description="Phosphatidic acid phosphatase type 2/haloperoxidase" evidence="2">
    <location>
        <begin position="95"/>
        <end position="218"/>
    </location>
</feature>
<dbReference type="RefSeq" id="WP_174560866.1">
    <property type="nucleotide sequence ID" value="NZ_CADDTS010000050.1"/>
</dbReference>
<dbReference type="Gene3D" id="1.20.144.10">
    <property type="entry name" value="Phosphatidic acid phosphatase type 2/haloperoxidase"/>
    <property type="match status" value="1"/>
</dbReference>
<dbReference type="EMBL" id="CADDTS010000050">
    <property type="protein sequence ID" value="CAB1222821.1"/>
    <property type="molecule type" value="Genomic_DNA"/>
</dbReference>
<feature type="transmembrane region" description="Helical" evidence="1">
    <location>
        <begin position="169"/>
        <end position="188"/>
    </location>
</feature>
<sequence>MHDKQRFMLYQGCFLIISFCLLLVCFPVGGSLDLALIHPWVSSSGKFLLRDNWYLAELNHRYVKELIILVYASFLIIWLGSFKFEKLKPLRWNYGYFFFLVILSTSIIGLLKSHSAHACPWNITIPTTQGFFWDFSATQGHCFPGGHASTGFALMAGFFVFRRSDKKRAYFFLISGFILGFAMGWGQMMRGAHFLSHNLWTAWIIWLVNVSFYLLNYKRFGLSQITNTSAQTSQQQ</sequence>
<evidence type="ECO:0000256" key="1">
    <source>
        <dbReference type="SAM" id="Phobius"/>
    </source>
</evidence>
<keyword evidence="1" id="KW-0812">Transmembrane</keyword>